<evidence type="ECO:0000259" key="1">
    <source>
        <dbReference type="Pfam" id="PF07883"/>
    </source>
</evidence>
<dbReference type="PANTHER" id="PTHR36440">
    <property type="entry name" value="PUTATIVE (AFU_ORTHOLOGUE AFUA_8G07350)-RELATED"/>
    <property type="match status" value="1"/>
</dbReference>
<evidence type="ECO:0000313" key="2">
    <source>
        <dbReference type="EMBL" id="KZV92396.1"/>
    </source>
</evidence>
<organism evidence="2 3">
    <name type="scientific">Exidia glandulosa HHB12029</name>
    <dbReference type="NCBI Taxonomy" id="1314781"/>
    <lineage>
        <taxon>Eukaryota</taxon>
        <taxon>Fungi</taxon>
        <taxon>Dikarya</taxon>
        <taxon>Basidiomycota</taxon>
        <taxon>Agaricomycotina</taxon>
        <taxon>Agaricomycetes</taxon>
        <taxon>Auriculariales</taxon>
        <taxon>Exidiaceae</taxon>
        <taxon>Exidia</taxon>
    </lineage>
</organism>
<dbReference type="InterPro" id="IPR053146">
    <property type="entry name" value="QDO-like"/>
</dbReference>
<reference evidence="2 3" key="1">
    <citation type="journal article" date="2016" name="Mol. Biol. Evol.">
        <title>Comparative Genomics of Early-Diverging Mushroom-Forming Fungi Provides Insights into the Origins of Lignocellulose Decay Capabilities.</title>
        <authorList>
            <person name="Nagy L.G."/>
            <person name="Riley R."/>
            <person name="Tritt A."/>
            <person name="Adam C."/>
            <person name="Daum C."/>
            <person name="Floudas D."/>
            <person name="Sun H."/>
            <person name="Yadav J.S."/>
            <person name="Pangilinan J."/>
            <person name="Larsson K.H."/>
            <person name="Matsuura K."/>
            <person name="Barry K."/>
            <person name="Labutti K."/>
            <person name="Kuo R."/>
            <person name="Ohm R.A."/>
            <person name="Bhattacharya S.S."/>
            <person name="Shirouzu T."/>
            <person name="Yoshinaga Y."/>
            <person name="Martin F.M."/>
            <person name="Grigoriev I.V."/>
            <person name="Hibbett D.S."/>
        </authorList>
    </citation>
    <scope>NUCLEOTIDE SEQUENCE [LARGE SCALE GENOMIC DNA]</scope>
    <source>
        <strain evidence="2 3">HHB12029</strain>
    </source>
</reference>
<dbReference type="InterPro" id="IPR013096">
    <property type="entry name" value="Cupin_2"/>
</dbReference>
<dbReference type="PANTHER" id="PTHR36440:SF1">
    <property type="entry name" value="PUTATIVE (AFU_ORTHOLOGUE AFUA_8G07350)-RELATED"/>
    <property type="match status" value="1"/>
</dbReference>
<dbReference type="InParanoid" id="A0A165HSF5"/>
<dbReference type="STRING" id="1314781.A0A165HSF5"/>
<dbReference type="Proteomes" id="UP000077266">
    <property type="component" value="Unassembled WGS sequence"/>
</dbReference>
<dbReference type="Pfam" id="PF07883">
    <property type="entry name" value="Cupin_2"/>
    <property type="match status" value="1"/>
</dbReference>
<gene>
    <name evidence="2" type="ORF">EXIGLDRAFT_647323</name>
</gene>
<dbReference type="SUPFAM" id="SSF51182">
    <property type="entry name" value="RmlC-like cupins"/>
    <property type="match status" value="1"/>
</dbReference>
<protein>
    <submittedName>
        <fullName evidence="2">RmlC-like cupin</fullName>
    </submittedName>
</protein>
<feature type="domain" description="Cupin type-2" evidence="1">
    <location>
        <begin position="56"/>
        <end position="126"/>
    </location>
</feature>
<keyword evidence="3" id="KW-1185">Reference proteome</keyword>
<dbReference type="AlphaFoldDB" id="A0A165HSF5"/>
<dbReference type="EMBL" id="KV426009">
    <property type="protein sequence ID" value="KZV92396.1"/>
    <property type="molecule type" value="Genomic_DNA"/>
</dbReference>
<accession>A0A165HSF5</accession>
<dbReference type="Gene3D" id="2.60.120.10">
    <property type="entry name" value="Jelly Rolls"/>
    <property type="match status" value="1"/>
</dbReference>
<dbReference type="OrthoDB" id="4124983at2759"/>
<feature type="non-terminal residue" evidence="2">
    <location>
        <position position="167"/>
    </location>
</feature>
<sequence length="167" mass="18314">MPVDLVEVIKEGGVPNGFTNVNYVANGEGELLQLGPISMRVLEDGSRTDNRFGAVRFVIPPKTPGPPQHIHIMHDETFFVVKGVARFDTGTTHVDATTGDFVTVPPRSMHTFSNPFDEPAEMICTFTPAYYVEYFRLLARAAQSGQRLTPADMTAAMANYATLPVKP</sequence>
<evidence type="ECO:0000313" key="3">
    <source>
        <dbReference type="Proteomes" id="UP000077266"/>
    </source>
</evidence>
<dbReference type="InterPro" id="IPR014710">
    <property type="entry name" value="RmlC-like_jellyroll"/>
</dbReference>
<proteinExistence type="predicted"/>
<dbReference type="InterPro" id="IPR011051">
    <property type="entry name" value="RmlC_Cupin_sf"/>
</dbReference>
<name>A0A165HSF5_EXIGL</name>